<evidence type="ECO:0000256" key="1">
    <source>
        <dbReference type="SAM" id="MobiDB-lite"/>
    </source>
</evidence>
<gene>
    <name evidence="3" type="ORF">DY218_03025</name>
</gene>
<dbReference type="OrthoDB" id="597632at2"/>
<feature type="signal peptide" evidence="2">
    <location>
        <begin position="1"/>
        <end position="24"/>
    </location>
</feature>
<organism evidence="3 4">
    <name type="scientific">Streptomyces triticagri</name>
    <dbReference type="NCBI Taxonomy" id="2293568"/>
    <lineage>
        <taxon>Bacteria</taxon>
        <taxon>Bacillati</taxon>
        <taxon>Actinomycetota</taxon>
        <taxon>Actinomycetes</taxon>
        <taxon>Kitasatosporales</taxon>
        <taxon>Streptomycetaceae</taxon>
        <taxon>Streptomyces</taxon>
    </lineage>
</organism>
<dbReference type="GO" id="GO:0043448">
    <property type="term" value="P:alkane catabolic process"/>
    <property type="evidence" value="ECO:0007669"/>
    <property type="project" value="TreeGrafter"/>
</dbReference>
<feature type="region of interest" description="Disordered" evidence="1">
    <location>
        <begin position="183"/>
        <end position="213"/>
    </location>
</feature>
<protein>
    <recommendedName>
        <fullName evidence="5">Lipoprotein</fullName>
    </recommendedName>
</protein>
<dbReference type="InterPro" id="IPR005297">
    <property type="entry name" value="Lipoprotein_repeat"/>
</dbReference>
<dbReference type="AlphaFoldDB" id="A0A372MCI5"/>
<feature type="chain" id="PRO_5016935468" description="Lipoprotein" evidence="2">
    <location>
        <begin position="25"/>
        <end position="328"/>
    </location>
</feature>
<dbReference type="NCBIfam" id="NF040526">
    <property type="entry name" value="SCO0930_lipo"/>
    <property type="match status" value="1"/>
</dbReference>
<feature type="compositionally biased region" description="Low complexity" evidence="1">
    <location>
        <begin position="54"/>
        <end position="67"/>
    </location>
</feature>
<proteinExistence type="predicted"/>
<dbReference type="Pfam" id="PF03640">
    <property type="entry name" value="Lipoprotein_15"/>
    <property type="match status" value="4"/>
</dbReference>
<evidence type="ECO:0000313" key="4">
    <source>
        <dbReference type="Proteomes" id="UP000263094"/>
    </source>
</evidence>
<feature type="compositionally biased region" description="Polar residues" evidence="1">
    <location>
        <begin position="24"/>
        <end position="38"/>
    </location>
</feature>
<dbReference type="PANTHER" id="PTHR39335:SF1">
    <property type="entry name" value="BLL4220 PROTEIN"/>
    <property type="match status" value="1"/>
</dbReference>
<dbReference type="PANTHER" id="PTHR39335">
    <property type="entry name" value="BLL4220 PROTEIN"/>
    <property type="match status" value="1"/>
</dbReference>
<dbReference type="Proteomes" id="UP000263094">
    <property type="component" value="Unassembled WGS sequence"/>
</dbReference>
<comment type="caution">
    <text evidence="3">The sequence shown here is derived from an EMBL/GenBank/DDBJ whole genome shotgun (WGS) entry which is preliminary data.</text>
</comment>
<feature type="region of interest" description="Disordered" evidence="1">
    <location>
        <begin position="24"/>
        <end position="67"/>
    </location>
</feature>
<dbReference type="EMBL" id="QUAK01000016">
    <property type="protein sequence ID" value="RFU88103.1"/>
    <property type="molecule type" value="Genomic_DNA"/>
</dbReference>
<accession>A0A372MCI5</accession>
<keyword evidence="4" id="KW-1185">Reference proteome</keyword>
<dbReference type="PROSITE" id="PS51257">
    <property type="entry name" value="PROKAR_LIPOPROTEIN"/>
    <property type="match status" value="1"/>
</dbReference>
<name>A0A372MCI5_9ACTN</name>
<reference evidence="3 4" key="1">
    <citation type="submission" date="2018-08" db="EMBL/GenBank/DDBJ databases">
        <title>Isolation, diversity and antifungal activity of Actinobacteria from wheat.</title>
        <authorList>
            <person name="Han C."/>
        </authorList>
    </citation>
    <scope>NUCLEOTIDE SEQUENCE [LARGE SCALE GENOMIC DNA]</scope>
    <source>
        <strain evidence="3 4">NEAU-YY421</strain>
    </source>
</reference>
<evidence type="ECO:0008006" key="5">
    <source>
        <dbReference type="Google" id="ProtNLM"/>
    </source>
</evidence>
<dbReference type="InterPro" id="IPR047910">
    <property type="entry name" value="SCO0930-like"/>
</dbReference>
<keyword evidence="2" id="KW-0732">Signal</keyword>
<evidence type="ECO:0000256" key="2">
    <source>
        <dbReference type="SAM" id="SignalP"/>
    </source>
</evidence>
<evidence type="ECO:0000313" key="3">
    <source>
        <dbReference type="EMBL" id="RFU88103.1"/>
    </source>
</evidence>
<feature type="compositionally biased region" description="Acidic residues" evidence="1">
    <location>
        <begin position="193"/>
        <end position="202"/>
    </location>
</feature>
<dbReference type="RefSeq" id="WP_128554316.1">
    <property type="nucleotide sequence ID" value="NZ_QUAK01000016.1"/>
</dbReference>
<sequence length="328" mass="33593">MNTWRNASIAVTAAAVLALTTACGQEQGSDSPNGQSVGNAAPAEGGYGSGGAYGSDSSGEGKSAAKAAGQLAVWESKELGKVLTDSSGMTLYRFDKDSAKPPKSTCEGDCAKAWPAVLAKGAEPAPGVDKSLLGSVTAPDGTEQLTIDGWPMYRYAEDKKAGDAKGQGVGGTWYAAAADGKKAAPADSGAGDGAEEGAEEEGSGGAADLAGMSTRKDPKLGEVVVDKNGMTVYRFKKDSAWPMKSACTGDCLKKWPVVEPVSKNDTDGILKKGFVTFDRPDGLLQQTIDCWPLYTFDGDKKAGDTNGQGVGGTWYAVSPQGKLIGAPK</sequence>